<dbReference type="EC" id="2.4.1.17" evidence="5"/>
<accession>A0AAW1MDJ9</accession>
<dbReference type="InterPro" id="IPR035595">
    <property type="entry name" value="UDP_glycos_trans_CS"/>
</dbReference>
<evidence type="ECO:0000256" key="3">
    <source>
        <dbReference type="ARBA" id="ARBA00022679"/>
    </source>
</evidence>
<comment type="catalytic activity">
    <reaction evidence="5">
        <text>glucuronate acceptor + UDP-alpha-D-glucuronate = acceptor beta-D-glucuronoside + UDP + H(+)</text>
        <dbReference type="Rhea" id="RHEA:21032"/>
        <dbReference type="ChEBI" id="CHEBI:15378"/>
        <dbReference type="ChEBI" id="CHEBI:58052"/>
        <dbReference type="ChEBI" id="CHEBI:58223"/>
        <dbReference type="ChEBI" id="CHEBI:132367"/>
        <dbReference type="ChEBI" id="CHEBI:132368"/>
        <dbReference type="EC" id="2.4.1.17"/>
    </reaction>
</comment>
<dbReference type="EMBL" id="JASPKY010000046">
    <property type="protein sequence ID" value="KAK9745649.1"/>
    <property type="molecule type" value="Genomic_DNA"/>
</dbReference>
<evidence type="ECO:0000256" key="2">
    <source>
        <dbReference type="ARBA" id="ARBA00022676"/>
    </source>
</evidence>
<evidence type="ECO:0000256" key="5">
    <source>
        <dbReference type="RuleBase" id="RU362059"/>
    </source>
</evidence>
<protein>
    <recommendedName>
        <fullName evidence="5">UDP-glucuronosyltransferase</fullName>
        <ecNumber evidence="5">2.4.1.17</ecNumber>
    </recommendedName>
</protein>
<organism evidence="6 7">
    <name type="scientific">Popillia japonica</name>
    <name type="common">Japanese beetle</name>
    <dbReference type="NCBI Taxonomy" id="7064"/>
    <lineage>
        <taxon>Eukaryota</taxon>
        <taxon>Metazoa</taxon>
        <taxon>Ecdysozoa</taxon>
        <taxon>Arthropoda</taxon>
        <taxon>Hexapoda</taxon>
        <taxon>Insecta</taxon>
        <taxon>Pterygota</taxon>
        <taxon>Neoptera</taxon>
        <taxon>Endopterygota</taxon>
        <taxon>Coleoptera</taxon>
        <taxon>Polyphaga</taxon>
        <taxon>Scarabaeiformia</taxon>
        <taxon>Scarabaeidae</taxon>
        <taxon>Rutelinae</taxon>
        <taxon>Popillia</taxon>
    </lineage>
</organism>
<dbReference type="AlphaFoldDB" id="A0AAW1MDJ9"/>
<evidence type="ECO:0000313" key="7">
    <source>
        <dbReference type="Proteomes" id="UP001458880"/>
    </source>
</evidence>
<keyword evidence="3 4" id="KW-0808">Transferase</keyword>
<dbReference type="SUPFAM" id="SSF53756">
    <property type="entry name" value="UDP-Glycosyltransferase/glycogen phosphorylase"/>
    <property type="match status" value="1"/>
</dbReference>
<name>A0AAW1MDJ9_POPJA</name>
<reference evidence="6 7" key="1">
    <citation type="journal article" date="2024" name="BMC Genomics">
        <title>De novo assembly and annotation of Popillia japonica's genome with initial clues to its potential as an invasive pest.</title>
        <authorList>
            <person name="Cucini C."/>
            <person name="Boschi S."/>
            <person name="Funari R."/>
            <person name="Cardaioli E."/>
            <person name="Iannotti N."/>
            <person name="Marturano G."/>
            <person name="Paoli F."/>
            <person name="Bruttini M."/>
            <person name="Carapelli A."/>
            <person name="Frati F."/>
            <person name="Nardi F."/>
        </authorList>
    </citation>
    <scope>NUCLEOTIDE SEQUENCE [LARGE SCALE GENOMIC DNA]</scope>
    <source>
        <strain evidence="6">DMR45628</strain>
    </source>
</reference>
<comment type="caution">
    <text evidence="6">The sequence shown here is derived from an EMBL/GenBank/DDBJ whole genome shotgun (WGS) entry which is preliminary data.</text>
</comment>
<proteinExistence type="inferred from homology"/>
<keyword evidence="5" id="KW-0472">Membrane</keyword>
<keyword evidence="2 4" id="KW-0328">Glycosyltransferase</keyword>
<comment type="subcellular location">
    <subcellularLocation>
        <location evidence="5">Membrane</location>
        <topology evidence="5">Single-pass membrane protein</topology>
    </subcellularLocation>
</comment>
<dbReference type="Proteomes" id="UP001458880">
    <property type="component" value="Unassembled WGS sequence"/>
</dbReference>
<evidence type="ECO:0000313" key="6">
    <source>
        <dbReference type="EMBL" id="KAK9745649.1"/>
    </source>
</evidence>
<keyword evidence="7" id="KW-1185">Reference proteome</keyword>
<dbReference type="PROSITE" id="PS00375">
    <property type="entry name" value="UDPGT"/>
    <property type="match status" value="1"/>
</dbReference>
<dbReference type="GO" id="GO:0015020">
    <property type="term" value="F:glucuronosyltransferase activity"/>
    <property type="evidence" value="ECO:0007669"/>
    <property type="project" value="UniProtKB-EC"/>
</dbReference>
<dbReference type="CDD" id="cd03784">
    <property type="entry name" value="GT1_Gtf-like"/>
    <property type="match status" value="1"/>
</dbReference>
<dbReference type="PANTHER" id="PTHR48043">
    <property type="entry name" value="EG:EG0003.4 PROTEIN-RELATED"/>
    <property type="match status" value="1"/>
</dbReference>
<dbReference type="PANTHER" id="PTHR48043:SF159">
    <property type="entry name" value="EG:EG0003.4 PROTEIN-RELATED"/>
    <property type="match status" value="1"/>
</dbReference>
<dbReference type="Pfam" id="PF00201">
    <property type="entry name" value="UDPGT"/>
    <property type="match status" value="1"/>
</dbReference>
<gene>
    <name evidence="6" type="ORF">QE152_g6682</name>
</gene>
<evidence type="ECO:0000256" key="1">
    <source>
        <dbReference type="ARBA" id="ARBA00009995"/>
    </source>
</evidence>
<dbReference type="GO" id="GO:0016020">
    <property type="term" value="C:membrane"/>
    <property type="evidence" value="ECO:0007669"/>
    <property type="project" value="UniProtKB-SubCell"/>
</dbReference>
<evidence type="ECO:0000256" key="4">
    <source>
        <dbReference type="RuleBase" id="RU003718"/>
    </source>
</evidence>
<keyword evidence="5" id="KW-1133">Transmembrane helix</keyword>
<feature type="transmembrane region" description="Helical" evidence="5">
    <location>
        <begin position="300"/>
        <end position="322"/>
    </location>
</feature>
<dbReference type="Gene3D" id="3.40.50.2000">
    <property type="entry name" value="Glycogen Phosphorylase B"/>
    <property type="match status" value="1"/>
</dbReference>
<keyword evidence="5" id="KW-0812">Transmembrane</keyword>
<dbReference type="InterPro" id="IPR002213">
    <property type="entry name" value="UDP_glucos_trans"/>
</dbReference>
<comment type="similarity">
    <text evidence="1 4">Belongs to the UDP-glycosyltransferase family.</text>
</comment>
<dbReference type="FunFam" id="3.40.50.2000:FF:000050">
    <property type="entry name" value="UDP-glucuronosyltransferase"/>
    <property type="match status" value="1"/>
</dbReference>
<dbReference type="InterPro" id="IPR050271">
    <property type="entry name" value="UDP-glycosyltransferase"/>
</dbReference>
<sequence>MYTSTDTDQMGFLGRAWNWMLYRVENCYKWYYTGRLEELTREVFGKDAVSIGDVEKKFRILLANYDPILSYPVPLPPNIIPVGGLQTRRSNELSDDVQKILDTAQNGVIYFSLGTFVLPSIWPMEKKKIFLDVFSKLNQTVLWKYEEDDLTDVPRNVIVRKWFPQNNILAHRNVRLFITHGGALSVQETIYNGVPVVGLPFMYDQLTNVAMMEARSLGKGLVLGTLNSDIVHKAIKEVLDNPKYSQNIRKVSKAFRTQKETPLERAIFWIEYVLEHKDLSFLNTRARSMTWYQRDNLDIFLFYLFFIIIAALLLVKLFKLYLSDLRPKYTEKLKDN</sequence>